<dbReference type="InterPro" id="IPR021762">
    <property type="entry name" value="DUF3325"/>
</dbReference>
<accession>A0A261S9V4</accession>
<dbReference type="Pfam" id="PF11804">
    <property type="entry name" value="DUF3325"/>
    <property type="match status" value="1"/>
</dbReference>
<reference evidence="3" key="1">
    <citation type="submission" date="2017-05" db="EMBL/GenBank/DDBJ databases">
        <title>Complete and WGS of Bordetella genogroups.</title>
        <authorList>
            <person name="Spilker T."/>
            <person name="Lipuma J."/>
        </authorList>
    </citation>
    <scope>NUCLEOTIDE SEQUENCE [LARGE SCALE GENOMIC DNA]</scope>
    <source>
        <strain evidence="3">AU16122</strain>
    </source>
</reference>
<evidence type="ECO:0000313" key="2">
    <source>
        <dbReference type="EMBL" id="OZI33945.1"/>
    </source>
</evidence>
<protein>
    <recommendedName>
        <fullName evidence="4">DUF3325 domain-containing protein</fullName>
    </recommendedName>
</protein>
<dbReference type="RefSeq" id="WP_094852952.1">
    <property type="nucleotide sequence ID" value="NZ_NEVM01000002.1"/>
</dbReference>
<comment type="caution">
    <text evidence="2">The sequence shown here is derived from an EMBL/GenBank/DDBJ whole genome shotgun (WGS) entry which is preliminary data.</text>
</comment>
<evidence type="ECO:0000313" key="3">
    <source>
        <dbReference type="Proteomes" id="UP000216020"/>
    </source>
</evidence>
<keyword evidence="3" id="KW-1185">Reference proteome</keyword>
<dbReference type="Proteomes" id="UP000216020">
    <property type="component" value="Unassembled WGS sequence"/>
</dbReference>
<dbReference type="AlphaFoldDB" id="A0A261S9V4"/>
<evidence type="ECO:0000256" key="1">
    <source>
        <dbReference type="SAM" id="Phobius"/>
    </source>
</evidence>
<dbReference type="EMBL" id="NEVM01000002">
    <property type="protein sequence ID" value="OZI33945.1"/>
    <property type="molecule type" value="Genomic_DNA"/>
</dbReference>
<keyword evidence="1" id="KW-0472">Membrane</keyword>
<feature type="transmembrane region" description="Helical" evidence="1">
    <location>
        <begin position="72"/>
        <end position="92"/>
    </location>
</feature>
<sequence length="106" mass="11526">MPEALWLSLAAVLNLAGMGWLALAKDAHWAQAMQRPPKTAAAVRRPLRRFGAAALVLSFLCCLMADPPSMAVLVWTMMLAGAAIFVALTLTWRARVLGLLWPWGRG</sequence>
<name>A0A261S9V4_9BORD</name>
<organism evidence="2 3">
    <name type="scientific">Bordetella genomosp. 10</name>
    <dbReference type="NCBI Taxonomy" id="1416804"/>
    <lineage>
        <taxon>Bacteria</taxon>
        <taxon>Pseudomonadati</taxon>
        <taxon>Pseudomonadota</taxon>
        <taxon>Betaproteobacteria</taxon>
        <taxon>Burkholderiales</taxon>
        <taxon>Alcaligenaceae</taxon>
        <taxon>Bordetella</taxon>
    </lineage>
</organism>
<evidence type="ECO:0008006" key="4">
    <source>
        <dbReference type="Google" id="ProtNLM"/>
    </source>
</evidence>
<feature type="transmembrane region" description="Helical" evidence="1">
    <location>
        <begin position="48"/>
        <end position="65"/>
    </location>
</feature>
<gene>
    <name evidence="2" type="ORF">CAL29_10275</name>
</gene>
<proteinExistence type="predicted"/>
<keyword evidence="1" id="KW-0812">Transmembrane</keyword>
<dbReference type="OrthoDB" id="5988692at2"/>
<keyword evidence="1" id="KW-1133">Transmembrane helix</keyword>